<dbReference type="AlphaFoldDB" id="A0A2S6Z4W6"/>
<dbReference type="Gene3D" id="3.30.110.170">
    <property type="entry name" value="Protein of unknown function (DUF541), domain 1"/>
    <property type="match status" value="1"/>
</dbReference>
<protein>
    <recommendedName>
        <fullName evidence="4">SIMPL domain-containing protein</fullName>
    </recommendedName>
</protein>
<dbReference type="Gene3D" id="3.30.70.2970">
    <property type="entry name" value="Protein of unknown function (DUF541), domain 2"/>
    <property type="match status" value="1"/>
</dbReference>
<accession>A0A2S6Z4W6</accession>
<dbReference type="InterPro" id="IPR052022">
    <property type="entry name" value="26kDa_periplasmic_antigen"/>
</dbReference>
<dbReference type="EMBL" id="MIGV01000009">
    <property type="protein sequence ID" value="PPT76352.1"/>
    <property type="molecule type" value="Genomic_DNA"/>
</dbReference>
<keyword evidence="1" id="KW-0732">Signal</keyword>
<feature type="signal peptide" evidence="1">
    <location>
        <begin position="1"/>
        <end position="24"/>
    </location>
</feature>
<comment type="caution">
    <text evidence="2">The sequence shown here is derived from an EMBL/GenBank/DDBJ whole genome shotgun (WGS) entry which is preliminary data.</text>
</comment>
<dbReference type="Proteomes" id="UP000238270">
    <property type="component" value="Unassembled WGS sequence"/>
</dbReference>
<feature type="chain" id="PRO_5015590070" description="SIMPL domain-containing protein" evidence="1">
    <location>
        <begin position="25"/>
        <end position="244"/>
    </location>
</feature>
<dbReference type="GO" id="GO:0006974">
    <property type="term" value="P:DNA damage response"/>
    <property type="evidence" value="ECO:0007669"/>
    <property type="project" value="TreeGrafter"/>
</dbReference>
<evidence type="ECO:0008006" key="4">
    <source>
        <dbReference type="Google" id="ProtNLM"/>
    </source>
</evidence>
<dbReference type="PANTHER" id="PTHR34387:SF1">
    <property type="entry name" value="PERIPLASMIC IMMUNOGENIC PROTEIN"/>
    <property type="match status" value="1"/>
</dbReference>
<dbReference type="RefSeq" id="WP_104597989.1">
    <property type="nucleotide sequence ID" value="NZ_MIGV01000009.1"/>
</dbReference>
<dbReference type="PANTHER" id="PTHR34387">
    <property type="entry name" value="SLR1258 PROTEIN"/>
    <property type="match status" value="1"/>
</dbReference>
<evidence type="ECO:0000256" key="1">
    <source>
        <dbReference type="SAM" id="SignalP"/>
    </source>
</evidence>
<gene>
    <name evidence="2" type="ORF">XaplCFBP3122_09920</name>
</gene>
<dbReference type="InterPro" id="IPR007497">
    <property type="entry name" value="SIMPL/DUF541"/>
</dbReference>
<evidence type="ECO:0000313" key="3">
    <source>
        <dbReference type="Proteomes" id="UP000238270"/>
    </source>
</evidence>
<organism evidence="2 3">
    <name type="scientific">Xanthomonas arboricola pv. populi</name>
    <dbReference type="NCBI Taxonomy" id="487823"/>
    <lineage>
        <taxon>Bacteria</taxon>
        <taxon>Pseudomonadati</taxon>
        <taxon>Pseudomonadota</taxon>
        <taxon>Gammaproteobacteria</taxon>
        <taxon>Lysobacterales</taxon>
        <taxon>Lysobacteraceae</taxon>
        <taxon>Xanthomonas</taxon>
    </lineage>
</organism>
<sequence>MRTTLKPLLLALSIAAGTAMTAHAQTAPSYTIPNDGTMLHVSAEADAKRIPDIATLSAGVVTQAADGNAAMRQNAEQMSKVMAAIKAAGIADKDVQTAGINLSPQYTYKENEAPRINGYQASNTVSLKVRDISRLGKVLDALVAQGANDINGPSFSVDQPEPAYDEARVAALKKAQARADTYAKSLGLKVRRIVSISEGRSGGGARPMMMAASMRSAKAEMDTQVAPGESTLSINLDVTFELGR</sequence>
<name>A0A2S6Z4W6_9XANT</name>
<dbReference type="Pfam" id="PF04402">
    <property type="entry name" value="SIMPL"/>
    <property type="match status" value="1"/>
</dbReference>
<proteinExistence type="predicted"/>
<evidence type="ECO:0000313" key="2">
    <source>
        <dbReference type="EMBL" id="PPT76352.1"/>
    </source>
</evidence>
<reference evidence="2 3" key="1">
    <citation type="submission" date="2016-08" db="EMBL/GenBank/DDBJ databases">
        <title>Evolution of the type three secretion system and type three effector repertoires in Xanthomonas.</title>
        <authorList>
            <person name="Merda D."/>
            <person name="Briand M."/>
            <person name="Bosis E."/>
            <person name="Rousseau C."/>
            <person name="Portier P."/>
            <person name="Jacques M.-A."/>
            <person name="Fischer-Le Saux M."/>
        </authorList>
    </citation>
    <scope>NUCLEOTIDE SEQUENCE [LARGE SCALE GENOMIC DNA]</scope>
    <source>
        <strain evidence="2 3">CFBP 3122</strain>
    </source>
</reference>